<evidence type="ECO:0000313" key="4">
    <source>
        <dbReference type="Proteomes" id="UP000077002"/>
    </source>
</evidence>
<dbReference type="GO" id="GO:0016020">
    <property type="term" value="C:membrane"/>
    <property type="evidence" value="ECO:0007669"/>
    <property type="project" value="TreeGrafter"/>
</dbReference>
<protein>
    <recommendedName>
        <fullName evidence="2">Glycolipid transfer protein domain-containing protein</fullName>
    </recommendedName>
</protein>
<accession>A0A177EW02</accession>
<dbReference type="GO" id="GO:1902387">
    <property type="term" value="F:ceramide 1-phosphate binding"/>
    <property type="evidence" value="ECO:0007669"/>
    <property type="project" value="TreeGrafter"/>
</dbReference>
<evidence type="ECO:0000259" key="2">
    <source>
        <dbReference type="Pfam" id="PF08718"/>
    </source>
</evidence>
<keyword evidence="1" id="KW-0813">Transport</keyword>
<evidence type="ECO:0000256" key="1">
    <source>
        <dbReference type="ARBA" id="ARBA00022448"/>
    </source>
</evidence>
<gene>
    <name evidence="3" type="ORF">AYO21_10696</name>
</gene>
<dbReference type="GO" id="GO:0005829">
    <property type="term" value="C:cytosol"/>
    <property type="evidence" value="ECO:0007669"/>
    <property type="project" value="TreeGrafter"/>
</dbReference>
<dbReference type="PANTHER" id="PTHR10219">
    <property type="entry name" value="GLYCOLIPID TRANSFER PROTEIN-RELATED"/>
    <property type="match status" value="1"/>
</dbReference>
<dbReference type="Gene3D" id="1.10.3520.10">
    <property type="entry name" value="Glycolipid transfer protein"/>
    <property type="match status" value="1"/>
</dbReference>
<dbReference type="InterPro" id="IPR014830">
    <property type="entry name" value="Glycolipid_transfer_prot_dom"/>
</dbReference>
<comment type="caution">
    <text evidence="3">The sequence shown here is derived from an EMBL/GenBank/DDBJ whole genome shotgun (WGS) entry which is preliminary data.</text>
</comment>
<dbReference type="RefSeq" id="XP_022507081.1">
    <property type="nucleotide sequence ID" value="XM_022660606.1"/>
</dbReference>
<dbReference type="PANTHER" id="PTHR10219:SF25">
    <property type="entry name" value="PLECKSTRIN HOMOLOGY DOMAIN-CONTAINING FAMILY A MEMBER 8"/>
    <property type="match status" value="1"/>
</dbReference>
<dbReference type="SUPFAM" id="SSF110004">
    <property type="entry name" value="Glycolipid transfer protein, GLTP"/>
    <property type="match status" value="1"/>
</dbReference>
<name>A0A177EW02_9EURO</name>
<organism evidence="3 4">
    <name type="scientific">Fonsecaea monophora</name>
    <dbReference type="NCBI Taxonomy" id="254056"/>
    <lineage>
        <taxon>Eukaryota</taxon>
        <taxon>Fungi</taxon>
        <taxon>Dikarya</taxon>
        <taxon>Ascomycota</taxon>
        <taxon>Pezizomycotina</taxon>
        <taxon>Eurotiomycetes</taxon>
        <taxon>Chaetothyriomycetidae</taxon>
        <taxon>Chaetothyriales</taxon>
        <taxon>Herpotrichiellaceae</taxon>
        <taxon>Fonsecaea</taxon>
    </lineage>
</organism>
<dbReference type="AlphaFoldDB" id="A0A177EW02"/>
<sequence>MIATDIPSGQTWFSLAKTQFTDVSVAADQQVSTQEFLDASECMTSIFDLMGSSLFKPMKQDLVFNIGRVRKRYQETPEASSTVQALVAAELALTSPHPACDGLIWLVRGLDFLSQALLTDLENLEEENCSKELADAFKTSYDMTLGPYHNTFIRLIFKAAMGATPKRKDFYRRLSGEGVNIEITQDKLNQYLDAQRKVVTILKEFLTSDAASGKWAKAKV</sequence>
<dbReference type="OrthoDB" id="205255at2759"/>
<dbReference type="FunFam" id="1.10.3520.10:FF:000001">
    <property type="entry name" value="Pleckstrin domain-containing family A member 8"/>
    <property type="match status" value="1"/>
</dbReference>
<dbReference type="GeneID" id="34605808"/>
<dbReference type="Proteomes" id="UP000077002">
    <property type="component" value="Unassembled WGS sequence"/>
</dbReference>
<evidence type="ECO:0000313" key="3">
    <source>
        <dbReference type="EMBL" id="OAG35129.1"/>
    </source>
</evidence>
<dbReference type="Pfam" id="PF08718">
    <property type="entry name" value="GLTP"/>
    <property type="match status" value="1"/>
</dbReference>
<dbReference type="InterPro" id="IPR036497">
    <property type="entry name" value="GLTP_sf"/>
</dbReference>
<keyword evidence="4" id="KW-1185">Reference proteome</keyword>
<reference evidence="3 4" key="1">
    <citation type="submission" date="2016-03" db="EMBL/GenBank/DDBJ databases">
        <title>Draft genome sequence of the Fonsecaea monophora CBS 269.37.</title>
        <authorList>
            <person name="Bombassaro A."/>
            <person name="Vinicius W.A."/>
            <person name="De Hoog S."/>
            <person name="Sun J."/>
            <person name="Souza E.M."/>
            <person name="Raittz R.T."/>
            <person name="Costa F."/>
            <person name="Leao A.C."/>
            <person name="Tadra-Sfeir M.Z."/>
            <person name="Baura V."/>
            <person name="Balsanelli E."/>
            <person name="Pedrosa F.O."/>
            <person name="Moreno L.F."/>
            <person name="Steffens M.B."/>
            <person name="Xi L."/>
            <person name="Bocca A.L."/>
            <person name="Felipe M.S."/>
            <person name="Teixeira M."/>
            <person name="Telles Filho F.Q."/>
            <person name="Azevedo C.M."/>
            <person name="Gomes R."/>
            <person name="Vicente V.A."/>
        </authorList>
    </citation>
    <scope>NUCLEOTIDE SEQUENCE [LARGE SCALE GENOMIC DNA]</scope>
    <source>
        <strain evidence="3 4">CBS 269.37</strain>
    </source>
</reference>
<proteinExistence type="predicted"/>
<dbReference type="GO" id="GO:1902388">
    <property type="term" value="F:ceramide 1-phosphate transfer activity"/>
    <property type="evidence" value="ECO:0007669"/>
    <property type="project" value="TreeGrafter"/>
</dbReference>
<feature type="domain" description="Glycolipid transfer protein" evidence="2">
    <location>
        <begin position="31"/>
        <end position="175"/>
    </location>
</feature>
<dbReference type="EMBL" id="LVKK01000128">
    <property type="protein sequence ID" value="OAG35129.1"/>
    <property type="molecule type" value="Genomic_DNA"/>
</dbReference>